<dbReference type="InterPro" id="IPR001387">
    <property type="entry name" value="Cro/C1-type_HTH"/>
</dbReference>
<dbReference type="SMART" id="SM00530">
    <property type="entry name" value="HTH_XRE"/>
    <property type="match status" value="1"/>
</dbReference>
<gene>
    <name evidence="2" type="ORF">EG240_06420</name>
</gene>
<dbReference type="Gene3D" id="1.10.260.40">
    <property type="entry name" value="lambda repressor-like DNA-binding domains"/>
    <property type="match status" value="1"/>
</dbReference>
<protein>
    <submittedName>
        <fullName evidence="2">XRE family transcriptional regulator</fullName>
    </submittedName>
</protein>
<dbReference type="Proteomes" id="UP000275719">
    <property type="component" value="Unassembled WGS sequence"/>
</dbReference>
<dbReference type="AlphaFoldDB" id="A0A3P3W814"/>
<dbReference type="InterPro" id="IPR010982">
    <property type="entry name" value="Lambda_DNA-bd_dom_sf"/>
</dbReference>
<name>A0A3P3W814_9FLAO</name>
<dbReference type="OrthoDB" id="1034290at2"/>
<evidence type="ECO:0000313" key="2">
    <source>
        <dbReference type="EMBL" id="RRJ91302.1"/>
    </source>
</evidence>
<dbReference type="SUPFAM" id="SSF47413">
    <property type="entry name" value="lambda repressor-like DNA-binding domains"/>
    <property type="match status" value="1"/>
</dbReference>
<keyword evidence="3" id="KW-1185">Reference proteome</keyword>
<dbReference type="Pfam" id="PF01381">
    <property type="entry name" value="HTH_3"/>
    <property type="match status" value="1"/>
</dbReference>
<proteinExistence type="predicted"/>
<organism evidence="2 3">
    <name type="scientific">Paenimyroides tangerinum</name>
    <dbReference type="NCBI Taxonomy" id="2488728"/>
    <lineage>
        <taxon>Bacteria</taxon>
        <taxon>Pseudomonadati</taxon>
        <taxon>Bacteroidota</taxon>
        <taxon>Flavobacteriia</taxon>
        <taxon>Flavobacteriales</taxon>
        <taxon>Flavobacteriaceae</taxon>
        <taxon>Paenimyroides</taxon>
    </lineage>
</organism>
<dbReference type="RefSeq" id="WP_125018570.1">
    <property type="nucleotide sequence ID" value="NZ_RQVQ01000011.1"/>
</dbReference>
<sequence>MKDFDRRLLYIFEKFQLNASSFADKIGVQRSSMSHILSGRNKPSLDFILKIYETFPEISLTWLTLGEGQFYKNSNPDSTLNSVIIEEVIDIKKGDEKLFQEMDLVNEQISNSEISQPIEAEIDHSKSNLIESSEEKISLPILNSDSDIEQILFFYKDGTFKSYRPK</sequence>
<dbReference type="CDD" id="cd00093">
    <property type="entry name" value="HTH_XRE"/>
    <property type="match status" value="1"/>
</dbReference>
<dbReference type="GO" id="GO:0003677">
    <property type="term" value="F:DNA binding"/>
    <property type="evidence" value="ECO:0007669"/>
    <property type="project" value="InterPro"/>
</dbReference>
<accession>A0A3P3W814</accession>
<comment type="caution">
    <text evidence="2">The sequence shown here is derived from an EMBL/GenBank/DDBJ whole genome shotgun (WGS) entry which is preliminary data.</text>
</comment>
<dbReference type="EMBL" id="RQVQ01000011">
    <property type="protein sequence ID" value="RRJ91302.1"/>
    <property type="molecule type" value="Genomic_DNA"/>
</dbReference>
<reference evidence="2 3" key="1">
    <citation type="submission" date="2018-11" db="EMBL/GenBank/DDBJ databases">
        <title>Flavobacterium sp. nov., YIM 102701-2 draft genome.</title>
        <authorList>
            <person name="Li G."/>
            <person name="Jiang Y."/>
        </authorList>
    </citation>
    <scope>NUCLEOTIDE SEQUENCE [LARGE SCALE GENOMIC DNA]</scope>
    <source>
        <strain evidence="2 3">YIM 102701-2</strain>
    </source>
</reference>
<feature type="domain" description="HTH cro/C1-type" evidence="1">
    <location>
        <begin position="8"/>
        <end position="63"/>
    </location>
</feature>
<evidence type="ECO:0000313" key="3">
    <source>
        <dbReference type="Proteomes" id="UP000275719"/>
    </source>
</evidence>
<dbReference type="PROSITE" id="PS50943">
    <property type="entry name" value="HTH_CROC1"/>
    <property type="match status" value="1"/>
</dbReference>
<evidence type="ECO:0000259" key="1">
    <source>
        <dbReference type="PROSITE" id="PS50943"/>
    </source>
</evidence>